<name>A0ABW1SQ62_9LACO</name>
<dbReference type="PANTHER" id="PTHR34980">
    <property type="entry name" value="INNER MEMBRANE PROTEIN-RELATED-RELATED"/>
    <property type="match status" value="1"/>
</dbReference>
<proteinExistence type="predicted"/>
<reference evidence="3" key="1">
    <citation type="journal article" date="2019" name="Int. J. Syst. Evol. Microbiol.">
        <title>The Global Catalogue of Microorganisms (GCM) 10K type strain sequencing project: providing services to taxonomists for standard genome sequencing and annotation.</title>
        <authorList>
            <consortium name="The Broad Institute Genomics Platform"/>
            <consortium name="The Broad Institute Genome Sequencing Center for Infectious Disease"/>
            <person name="Wu L."/>
            <person name="Ma J."/>
        </authorList>
    </citation>
    <scope>NUCLEOTIDE SEQUENCE [LARGE SCALE GENOMIC DNA]</scope>
    <source>
        <strain evidence="3">CCM 8905</strain>
    </source>
</reference>
<dbReference type="EMBL" id="JBHSSK010000009">
    <property type="protein sequence ID" value="MFC6206569.1"/>
    <property type="molecule type" value="Genomic_DNA"/>
</dbReference>
<accession>A0ABW1SQ62</accession>
<gene>
    <name evidence="2" type="ORF">ACFP1G_03620</name>
</gene>
<dbReference type="PANTHER" id="PTHR34980:SF2">
    <property type="entry name" value="INNER MEMBRANE PROTEIN YHAH-RELATED"/>
    <property type="match status" value="1"/>
</dbReference>
<feature type="transmembrane region" description="Helical" evidence="1">
    <location>
        <begin position="112"/>
        <end position="134"/>
    </location>
</feature>
<evidence type="ECO:0000256" key="1">
    <source>
        <dbReference type="SAM" id="Phobius"/>
    </source>
</evidence>
<feature type="transmembrane region" description="Helical" evidence="1">
    <location>
        <begin position="78"/>
        <end position="100"/>
    </location>
</feature>
<keyword evidence="1" id="KW-1133">Transmembrane helix</keyword>
<dbReference type="Pfam" id="PF05656">
    <property type="entry name" value="DUF805"/>
    <property type="match status" value="1"/>
</dbReference>
<dbReference type="Proteomes" id="UP001596254">
    <property type="component" value="Unassembled WGS sequence"/>
</dbReference>
<sequence length="180" mass="20005">MENYKSTCIKCGKPIPLGANFCHYCQTAQGIDAFSYSPITNHPDRPYNETTAPDLVTSSVLFCRDLGNLTGHMGRADFWWSTIGISLVEMVLGFLAIISFGSFRRLGEETSLLTAAPLLILLAIVIAGNITAQVRRLHDTGHSGRLWLINLIPLGSLIFLLILCEPSRQQHNRYIQKTDK</sequence>
<feature type="transmembrane region" description="Helical" evidence="1">
    <location>
        <begin position="146"/>
        <end position="164"/>
    </location>
</feature>
<keyword evidence="1" id="KW-0472">Membrane</keyword>
<organism evidence="2 3">
    <name type="scientific">Levilactobacillus tongjiangensis</name>
    <dbReference type="NCBI Taxonomy" id="2486023"/>
    <lineage>
        <taxon>Bacteria</taxon>
        <taxon>Bacillati</taxon>
        <taxon>Bacillota</taxon>
        <taxon>Bacilli</taxon>
        <taxon>Lactobacillales</taxon>
        <taxon>Lactobacillaceae</taxon>
        <taxon>Levilactobacillus</taxon>
    </lineage>
</organism>
<keyword evidence="1" id="KW-0812">Transmembrane</keyword>
<evidence type="ECO:0000313" key="3">
    <source>
        <dbReference type="Proteomes" id="UP001596254"/>
    </source>
</evidence>
<dbReference type="RefSeq" id="WP_125691152.1">
    <property type="nucleotide sequence ID" value="NZ_JBHSSK010000009.1"/>
</dbReference>
<evidence type="ECO:0000313" key="2">
    <source>
        <dbReference type="EMBL" id="MFC6206569.1"/>
    </source>
</evidence>
<keyword evidence="3" id="KW-1185">Reference proteome</keyword>
<dbReference type="InterPro" id="IPR008523">
    <property type="entry name" value="DUF805"/>
</dbReference>
<protein>
    <submittedName>
        <fullName evidence="2">DUF805 domain-containing protein</fullName>
    </submittedName>
</protein>
<comment type="caution">
    <text evidence="2">The sequence shown here is derived from an EMBL/GenBank/DDBJ whole genome shotgun (WGS) entry which is preliminary data.</text>
</comment>